<evidence type="ECO:0000313" key="1">
    <source>
        <dbReference type="EMBL" id="GAG20973.1"/>
    </source>
</evidence>
<organism evidence="1">
    <name type="scientific">marine sediment metagenome</name>
    <dbReference type="NCBI Taxonomy" id="412755"/>
    <lineage>
        <taxon>unclassified sequences</taxon>
        <taxon>metagenomes</taxon>
        <taxon>ecological metagenomes</taxon>
    </lineage>
</organism>
<proteinExistence type="predicted"/>
<sequence length="180" mass="18646">MVDKMGIRFAAVPKSHVAKTPNYIGAAGLDQRQRQQADALRTQQIGEGIALYDKSTGDNDYIADALFPDSSVNTEATPLGDMDLMALEDGGATAAPQSELASVNMTPLVDEGASSLTTPLDPTAAQMVNPIAEQELFSNMAQEEMVANMAAEEAAMAGLAETAVTDVAADAALNAGAENV</sequence>
<feature type="non-terminal residue" evidence="1">
    <location>
        <position position="180"/>
    </location>
</feature>
<gene>
    <name evidence="1" type="ORF">S01H1_58614</name>
</gene>
<reference evidence="1" key="1">
    <citation type="journal article" date="2014" name="Front. Microbiol.">
        <title>High frequency of phylogenetically diverse reductive dehalogenase-homologous genes in deep subseafloor sedimentary metagenomes.</title>
        <authorList>
            <person name="Kawai M."/>
            <person name="Futagami T."/>
            <person name="Toyoda A."/>
            <person name="Takaki Y."/>
            <person name="Nishi S."/>
            <person name="Hori S."/>
            <person name="Arai W."/>
            <person name="Tsubouchi T."/>
            <person name="Morono Y."/>
            <person name="Uchiyama I."/>
            <person name="Ito T."/>
            <person name="Fujiyama A."/>
            <person name="Inagaki F."/>
            <person name="Takami H."/>
        </authorList>
    </citation>
    <scope>NUCLEOTIDE SEQUENCE</scope>
    <source>
        <strain evidence="1">Expedition CK06-06</strain>
    </source>
</reference>
<protein>
    <submittedName>
        <fullName evidence="1">Uncharacterized protein</fullName>
    </submittedName>
</protein>
<name>X0W8S5_9ZZZZ</name>
<accession>X0W8S5</accession>
<comment type="caution">
    <text evidence="1">The sequence shown here is derived from an EMBL/GenBank/DDBJ whole genome shotgun (WGS) entry which is preliminary data.</text>
</comment>
<dbReference type="EMBL" id="BARS01038293">
    <property type="protein sequence ID" value="GAG20973.1"/>
    <property type="molecule type" value="Genomic_DNA"/>
</dbReference>
<dbReference type="AlphaFoldDB" id="X0W8S5"/>